<evidence type="ECO:0000256" key="3">
    <source>
        <dbReference type="ARBA" id="ARBA00022475"/>
    </source>
</evidence>
<dbReference type="PANTHER" id="PTHR43744">
    <property type="entry name" value="ABC TRANSPORTER PERMEASE PROTEIN MG189-RELATED-RELATED"/>
    <property type="match status" value="1"/>
</dbReference>
<feature type="transmembrane region" description="Helical" evidence="7">
    <location>
        <begin position="184"/>
        <end position="209"/>
    </location>
</feature>
<evidence type="ECO:0000313" key="10">
    <source>
        <dbReference type="Proteomes" id="UP001596378"/>
    </source>
</evidence>
<evidence type="ECO:0000313" key="9">
    <source>
        <dbReference type="EMBL" id="MFC7147571.1"/>
    </source>
</evidence>
<evidence type="ECO:0000256" key="1">
    <source>
        <dbReference type="ARBA" id="ARBA00004651"/>
    </source>
</evidence>
<evidence type="ECO:0000256" key="7">
    <source>
        <dbReference type="RuleBase" id="RU363032"/>
    </source>
</evidence>
<evidence type="ECO:0000259" key="8">
    <source>
        <dbReference type="PROSITE" id="PS50928"/>
    </source>
</evidence>
<dbReference type="InterPro" id="IPR000515">
    <property type="entry name" value="MetI-like"/>
</dbReference>
<protein>
    <submittedName>
        <fullName evidence="9">Carbohydrate ABC transporter permease</fullName>
    </submittedName>
</protein>
<proteinExistence type="inferred from homology"/>
<dbReference type="Pfam" id="PF00528">
    <property type="entry name" value="BPD_transp_1"/>
    <property type="match status" value="1"/>
</dbReference>
<dbReference type="PANTHER" id="PTHR43744:SF9">
    <property type="entry name" value="POLYGALACTURONAN_RHAMNOGALACTURONAN TRANSPORT SYSTEM PERMEASE PROTEIN YTCP"/>
    <property type="match status" value="1"/>
</dbReference>
<gene>
    <name evidence="9" type="ORF">ACFQMJ_03395</name>
</gene>
<feature type="transmembrane region" description="Helical" evidence="7">
    <location>
        <begin position="19"/>
        <end position="38"/>
    </location>
</feature>
<dbReference type="CDD" id="cd06261">
    <property type="entry name" value="TM_PBP2"/>
    <property type="match status" value="1"/>
</dbReference>
<feature type="transmembrane region" description="Helical" evidence="7">
    <location>
        <begin position="260"/>
        <end position="281"/>
    </location>
</feature>
<reference evidence="10" key="1">
    <citation type="journal article" date="2019" name="Int. J. Syst. Evol. Microbiol.">
        <title>The Global Catalogue of Microorganisms (GCM) 10K type strain sequencing project: providing services to taxonomists for standard genome sequencing and annotation.</title>
        <authorList>
            <consortium name="The Broad Institute Genomics Platform"/>
            <consortium name="The Broad Institute Genome Sequencing Center for Infectious Disease"/>
            <person name="Wu L."/>
            <person name="Ma J."/>
        </authorList>
    </citation>
    <scope>NUCLEOTIDE SEQUENCE [LARGE SCALE GENOMIC DNA]</scope>
    <source>
        <strain evidence="10">KCTC 12907</strain>
    </source>
</reference>
<evidence type="ECO:0000256" key="4">
    <source>
        <dbReference type="ARBA" id="ARBA00022692"/>
    </source>
</evidence>
<dbReference type="EMBL" id="JBHTAI010000002">
    <property type="protein sequence ID" value="MFC7147571.1"/>
    <property type="molecule type" value="Genomic_DNA"/>
</dbReference>
<comment type="caution">
    <text evidence="9">The sequence shown here is derived from an EMBL/GenBank/DDBJ whole genome shotgun (WGS) entry which is preliminary data.</text>
</comment>
<feature type="transmembrane region" description="Helical" evidence="7">
    <location>
        <begin position="142"/>
        <end position="163"/>
    </location>
</feature>
<name>A0ABW2F5A0_9BACL</name>
<evidence type="ECO:0000256" key="2">
    <source>
        <dbReference type="ARBA" id="ARBA00022448"/>
    </source>
</evidence>
<dbReference type="Proteomes" id="UP001596378">
    <property type="component" value="Unassembled WGS sequence"/>
</dbReference>
<keyword evidence="2 7" id="KW-0813">Transport</keyword>
<evidence type="ECO:0000256" key="5">
    <source>
        <dbReference type="ARBA" id="ARBA00022989"/>
    </source>
</evidence>
<comment type="similarity">
    <text evidence="7">Belongs to the binding-protein-dependent transport system permease family.</text>
</comment>
<dbReference type="SUPFAM" id="SSF161098">
    <property type="entry name" value="MetI-like"/>
    <property type="match status" value="1"/>
</dbReference>
<keyword evidence="10" id="KW-1185">Reference proteome</keyword>
<dbReference type="Gene3D" id="1.10.3720.10">
    <property type="entry name" value="MetI-like"/>
    <property type="match status" value="1"/>
</dbReference>
<keyword evidence="4 7" id="KW-0812">Transmembrane</keyword>
<feature type="transmembrane region" description="Helical" evidence="7">
    <location>
        <begin position="74"/>
        <end position="100"/>
    </location>
</feature>
<dbReference type="RefSeq" id="WP_378048420.1">
    <property type="nucleotide sequence ID" value="NZ_JBHMDN010000016.1"/>
</dbReference>
<evidence type="ECO:0000256" key="6">
    <source>
        <dbReference type="ARBA" id="ARBA00023136"/>
    </source>
</evidence>
<comment type="subcellular location">
    <subcellularLocation>
        <location evidence="1 7">Cell membrane</location>
        <topology evidence="1 7">Multi-pass membrane protein</topology>
    </subcellularLocation>
</comment>
<feature type="domain" description="ABC transmembrane type-1" evidence="8">
    <location>
        <begin position="75"/>
        <end position="281"/>
    </location>
</feature>
<keyword evidence="3" id="KW-1003">Cell membrane</keyword>
<sequence>MNAGGKADRAANALRHLPLVLVAAAMIFPLLLVVAISVSDEEALSRHGYRLWPERFSLAGYRAVLGHPQALLDAYGVTVLVTAAGTVAGLLFTAMAAYAMSRKDYRFRKATTFFIVFTMLFSGGLVPFYILIVKYLHLKDTLWALILPYLVNPFYMLIMKGFMDRMPMEVVESAKLDGAGEYRTFFRIVLPLAVPALATVGLFISFVYWNDWWLGLLFIDRDSRIPLQLLLYRTMNAIEFYAANAQYLSGKVDIARFPGLSARMALAVLGAGPMLFLFPLFQRYFVKGLTVGSVKE</sequence>
<organism evidence="9 10">
    <name type="scientific">Cohnella cellulosilytica</name>
    <dbReference type="NCBI Taxonomy" id="986710"/>
    <lineage>
        <taxon>Bacteria</taxon>
        <taxon>Bacillati</taxon>
        <taxon>Bacillota</taxon>
        <taxon>Bacilli</taxon>
        <taxon>Bacillales</taxon>
        <taxon>Paenibacillaceae</taxon>
        <taxon>Cohnella</taxon>
    </lineage>
</organism>
<dbReference type="PROSITE" id="PS50928">
    <property type="entry name" value="ABC_TM1"/>
    <property type="match status" value="1"/>
</dbReference>
<keyword evidence="6 7" id="KW-0472">Membrane</keyword>
<feature type="transmembrane region" description="Helical" evidence="7">
    <location>
        <begin position="112"/>
        <end position="136"/>
    </location>
</feature>
<accession>A0ABW2F5A0</accession>
<keyword evidence="5 7" id="KW-1133">Transmembrane helix</keyword>
<dbReference type="InterPro" id="IPR035906">
    <property type="entry name" value="MetI-like_sf"/>
</dbReference>